<feature type="compositionally biased region" description="Acidic residues" evidence="2">
    <location>
        <begin position="159"/>
        <end position="180"/>
    </location>
</feature>
<evidence type="ECO:0000256" key="1">
    <source>
        <dbReference type="ARBA" id="ARBA00022553"/>
    </source>
</evidence>
<name>I0YWF3_COCSC</name>
<keyword evidence="1" id="KW-0597">Phosphoprotein</keyword>
<evidence type="ECO:0000259" key="3">
    <source>
        <dbReference type="Pfam" id="PF09368"/>
    </source>
</evidence>
<dbReference type="Proteomes" id="UP000007264">
    <property type="component" value="Unassembled WGS sequence"/>
</dbReference>
<dbReference type="GO" id="GO:0000462">
    <property type="term" value="P:maturation of SSU-rRNA from tricistronic rRNA transcript (SSU-rRNA, 5.8S rRNA, LSU-rRNA)"/>
    <property type="evidence" value="ECO:0007669"/>
    <property type="project" value="TreeGrafter"/>
</dbReference>
<feature type="region of interest" description="Disordered" evidence="2">
    <location>
        <begin position="1"/>
        <end position="180"/>
    </location>
</feature>
<feature type="compositionally biased region" description="Acidic residues" evidence="2">
    <location>
        <begin position="129"/>
        <end position="145"/>
    </location>
</feature>
<protein>
    <recommendedName>
        <fullName evidence="3">Sas10 C-terminal domain-containing protein</fullName>
    </recommendedName>
</protein>
<dbReference type="RefSeq" id="XP_005647266.1">
    <property type="nucleotide sequence ID" value="XM_005647209.1"/>
</dbReference>
<dbReference type="AlphaFoldDB" id="I0YWF3"/>
<dbReference type="eggNOG" id="KOG3118">
    <property type="taxonomic scope" value="Eukaryota"/>
</dbReference>
<dbReference type="InterPro" id="IPR007146">
    <property type="entry name" value="Sas10/Utp3/C1D"/>
</dbReference>
<feature type="compositionally biased region" description="Basic and acidic residues" evidence="2">
    <location>
        <begin position="336"/>
        <end position="358"/>
    </location>
</feature>
<feature type="compositionally biased region" description="Basic residues" evidence="2">
    <location>
        <begin position="655"/>
        <end position="681"/>
    </location>
</feature>
<sequence length="711" mass="78686">MKGKSNKGKKLAEKDELPSDDEIEKFHKLKDKMSLNPSDDDSSAEEEGNSEEEAVYNLSEESEDDDEEEDEDDEDATGRLAERAVKKQEKRLRAKLQLQQGEDEDLDDQDEEAEEDERLWGAKKRAYYDADEQTDDEDALRDEGEEALRLQRQAAEALQAEDFEQVSEPETSDEEEEDDGIETLGKMAANGAQRGAVQVEEVEKDLGALTTEQQRAAVMADAPELAALLADLQSSLAEVRSRVGPLLKEVRAGQLATVEGVSYLEAKHLLLLHYCIHLVFYFLLKAEGRPVADHPVIGRLVEIRAFLDRARPIDKRLRYQMDKLLAAASAIQSTKDAGEDKGAEDDPLRYGPRPEDLVPRVGAAGAAAGDGVYRPPKLNPAAMQEDPDKNYGRKERRRAEEINRRAARSELFQELVQEVEGAPEELRASVLPGEDTAAMKRQRAHLSARAAVEEDMMQRVQLSKEERRRLKGARRSALSGGAMLDDLADDVAGIAADGIDPAFQSARVSQKFGADLSAAAGRSVRSGDADLPVKAPLHERRARLDTTPYAEVPMSFVKVRAKQAATRDMDMDEDDDMPAEFVSGGAAKKRGRQEEDVDEDEDDGFYAQAAAAAQQKKAARKDKYAAAASFPPLPDETVEGARPINRSVEKNRGLTPHRRKDIKNPRVRQKKRFDKKSKARRGQVQEGRAQVGSYGGEATGIKAGVSKSRRF</sequence>
<keyword evidence="5" id="KW-1185">Reference proteome</keyword>
<dbReference type="eggNOG" id="KOG3117">
    <property type="taxonomic scope" value="Eukaryota"/>
</dbReference>
<feature type="compositionally biased region" description="Basic and acidic residues" evidence="2">
    <location>
        <begin position="386"/>
        <end position="397"/>
    </location>
</feature>
<organism evidence="4 5">
    <name type="scientific">Coccomyxa subellipsoidea (strain C-169)</name>
    <name type="common">Green microalga</name>
    <dbReference type="NCBI Taxonomy" id="574566"/>
    <lineage>
        <taxon>Eukaryota</taxon>
        <taxon>Viridiplantae</taxon>
        <taxon>Chlorophyta</taxon>
        <taxon>core chlorophytes</taxon>
        <taxon>Trebouxiophyceae</taxon>
        <taxon>Trebouxiophyceae incertae sedis</taxon>
        <taxon>Coccomyxaceae</taxon>
        <taxon>Coccomyxa</taxon>
        <taxon>Coccomyxa subellipsoidea</taxon>
    </lineage>
</organism>
<dbReference type="PANTHER" id="PTHR13237:SF9">
    <property type="entry name" value="NEUROGUIDIN"/>
    <property type="match status" value="1"/>
</dbReference>
<feature type="compositionally biased region" description="Acidic residues" evidence="2">
    <location>
        <begin position="38"/>
        <end position="75"/>
    </location>
</feature>
<feature type="region of interest" description="Disordered" evidence="2">
    <location>
        <begin position="335"/>
        <end position="397"/>
    </location>
</feature>
<dbReference type="GeneID" id="17040709"/>
<dbReference type="Pfam" id="PF09368">
    <property type="entry name" value="Sas10"/>
    <property type="match status" value="1"/>
</dbReference>
<feature type="compositionally biased region" description="Low complexity" evidence="2">
    <location>
        <begin position="607"/>
        <end position="616"/>
    </location>
</feature>
<feature type="region of interest" description="Disordered" evidence="2">
    <location>
        <begin position="567"/>
        <end position="711"/>
    </location>
</feature>
<proteinExistence type="predicted"/>
<evidence type="ECO:0000313" key="5">
    <source>
        <dbReference type="Proteomes" id="UP000007264"/>
    </source>
</evidence>
<accession>I0YWF3</accession>
<dbReference type="KEGG" id="csl:COCSUDRAFT_63858"/>
<feature type="domain" description="Sas10 C-terminal" evidence="3">
    <location>
        <begin position="639"/>
        <end position="711"/>
    </location>
</feature>
<gene>
    <name evidence="4" type="ORF">COCSUDRAFT_63858</name>
</gene>
<comment type="caution">
    <text evidence="4">The sequence shown here is derived from an EMBL/GenBank/DDBJ whole genome shotgun (WGS) entry which is preliminary data.</text>
</comment>
<evidence type="ECO:0000313" key="4">
    <source>
        <dbReference type="EMBL" id="EIE22722.1"/>
    </source>
</evidence>
<dbReference type="EMBL" id="AGSI01000009">
    <property type="protein sequence ID" value="EIE22722.1"/>
    <property type="molecule type" value="Genomic_DNA"/>
</dbReference>
<reference evidence="4 5" key="1">
    <citation type="journal article" date="2012" name="Genome Biol.">
        <title>The genome of the polar eukaryotic microalga coccomyxa subellipsoidea reveals traits of cold adaptation.</title>
        <authorList>
            <person name="Blanc G."/>
            <person name="Agarkova I."/>
            <person name="Grimwood J."/>
            <person name="Kuo A."/>
            <person name="Brueggeman A."/>
            <person name="Dunigan D."/>
            <person name="Gurnon J."/>
            <person name="Ladunga I."/>
            <person name="Lindquist E."/>
            <person name="Lucas S."/>
            <person name="Pangilinan J."/>
            <person name="Proschold T."/>
            <person name="Salamov A."/>
            <person name="Schmutz J."/>
            <person name="Weeks D."/>
            <person name="Yamada T."/>
            <person name="Claverie J.M."/>
            <person name="Grigoriev I."/>
            <person name="Van Etten J."/>
            <person name="Lomsadze A."/>
            <person name="Borodovsky M."/>
        </authorList>
    </citation>
    <scope>NUCLEOTIDE SEQUENCE [LARGE SCALE GENOMIC DNA]</scope>
    <source>
        <strain evidence="4 5">C-169</strain>
    </source>
</reference>
<dbReference type="InterPro" id="IPR018972">
    <property type="entry name" value="Sas10_C_dom"/>
</dbReference>
<dbReference type="Pfam" id="PF04000">
    <property type="entry name" value="Sas10_Utp3"/>
    <property type="match status" value="1"/>
</dbReference>
<feature type="compositionally biased region" description="Acidic residues" evidence="2">
    <location>
        <begin position="595"/>
        <end position="604"/>
    </location>
</feature>
<evidence type="ECO:0000256" key="2">
    <source>
        <dbReference type="SAM" id="MobiDB-lite"/>
    </source>
</evidence>
<dbReference type="STRING" id="574566.I0YWF3"/>
<dbReference type="PANTHER" id="PTHR13237">
    <property type="entry name" value="SOMETHING ABOUT SILENCING PROTEIN 10-RELATED"/>
    <property type="match status" value="1"/>
</dbReference>
<dbReference type="OrthoDB" id="203440at2759"/>
<feature type="compositionally biased region" description="Basic and acidic residues" evidence="2">
    <location>
        <begin position="76"/>
        <end position="87"/>
    </location>
</feature>
<feature type="compositionally biased region" description="Acidic residues" evidence="2">
    <location>
        <begin position="101"/>
        <end position="117"/>
    </location>
</feature>
<dbReference type="GO" id="GO:0032040">
    <property type="term" value="C:small-subunit processome"/>
    <property type="evidence" value="ECO:0007669"/>
    <property type="project" value="TreeGrafter"/>
</dbReference>